<dbReference type="HOGENOM" id="CLU_051300_0_0_2"/>
<sequence>MSNWDLMMPGMGLTAIGLAGVVVSYAGIAHTFIDGMHALTGLTMFVGLIFLSAGILEGGVSTSNKAKATTLVILAISLSFGTAALVYNTISTVQTFASIMMILAVPAIVIAYMATKMPEYLKPVGVIFCLAIGLGVVTFVALGMIGPGTYLIDEPEEAAAPAEAPAAAPAPDAPVFDITILEGSGIPDTPDYDPDVATVLQGTLVVWTNVDPLVHTVTSTAGLGETFDSGLISEGDVFSLDTRGIDTGVHEYTCIVHPWMVSTLVVEEPEPEPEEPVIAEP</sequence>
<feature type="transmembrane region" description="Helical" evidence="1">
    <location>
        <begin position="93"/>
        <end position="112"/>
    </location>
</feature>
<dbReference type="STRING" id="414004.CENSYa_0530"/>
<dbReference type="KEGG" id="csy:CENSYa_0530"/>
<gene>
    <name evidence="2" type="ordered locus">CENSYa_0530</name>
</gene>
<keyword evidence="1" id="KW-1133">Transmembrane helix</keyword>
<feature type="transmembrane region" description="Helical" evidence="1">
    <location>
        <begin position="124"/>
        <end position="145"/>
    </location>
</feature>
<dbReference type="PANTHER" id="PTHR36507:SF1">
    <property type="entry name" value="BLL1555 PROTEIN"/>
    <property type="match status" value="1"/>
</dbReference>
<evidence type="ECO:0000256" key="1">
    <source>
        <dbReference type="SAM" id="Phobius"/>
    </source>
</evidence>
<feature type="transmembrane region" description="Helical" evidence="1">
    <location>
        <begin position="68"/>
        <end position="87"/>
    </location>
</feature>
<dbReference type="Proteomes" id="UP000000758">
    <property type="component" value="Chromosome"/>
</dbReference>
<evidence type="ECO:0000313" key="2">
    <source>
        <dbReference type="EMBL" id="ABK77163.1"/>
    </source>
</evidence>
<dbReference type="PANTHER" id="PTHR36507">
    <property type="entry name" value="BLL1555 PROTEIN"/>
    <property type="match status" value="1"/>
</dbReference>
<dbReference type="PATRIC" id="fig|414004.10.peg.486"/>
<proteinExistence type="predicted"/>
<name>A0RUZ6_CENSY</name>
<reference evidence="2 3" key="1">
    <citation type="journal article" date="2006" name="Proc. Natl. Acad. Sci. U.S.A.">
        <title>Genomic analysis of the uncultivated marine crenarchaeote Cenarchaeum symbiosum.</title>
        <authorList>
            <person name="Hallam S.J."/>
            <person name="Konstantinidis K.T."/>
            <person name="Putnam N."/>
            <person name="Schleper C."/>
            <person name="Watanabe Y."/>
            <person name="Sugahara J."/>
            <person name="Preston C."/>
            <person name="de la Torre J."/>
            <person name="Richardson P.M."/>
            <person name="DeLong E.F."/>
        </authorList>
    </citation>
    <scope>NUCLEOTIDE SEQUENCE [LARGE SCALE GENOMIC DNA]</scope>
    <source>
        <strain evidence="3">A</strain>
    </source>
</reference>
<accession>A0RUZ6</accession>
<keyword evidence="3" id="KW-1185">Reference proteome</keyword>
<dbReference type="Gene3D" id="2.60.40.420">
    <property type="entry name" value="Cupredoxins - blue copper proteins"/>
    <property type="match status" value="1"/>
</dbReference>
<feature type="transmembrane region" description="Helical" evidence="1">
    <location>
        <begin position="36"/>
        <end position="56"/>
    </location>
</feature>
<keyword evidence="1" id="KW-0472">Membrane</keyword>
<dbReference type="InterPro" id="IPR008972">
    <property type="entry name" value="Cupredoxin"/>
</dbReference>
<dbReference type="InterPro" id="IPR052721">
    <property type="entry name" value="ET_Amicyanin"/>
</dbReference>
<organism evidence="2 3">
    <name type="scientific">Cenarchaeum symbiosum (strain A)</name>
    <dbReference type="NCBI Taxonomy" id="414004"/>
    <lineage>
        <taxon>Archaea</taxon>
        <taxon>Nitrososphaerota</taxon>
        <taxon>Candidatus Cenarchaeales</taxon>
        <taxon>Candidatus Cenarchaeaceae</taxon>
        <taxon>Candidatus Cenarchaeum</taxon>
    </lineage>
</organism>
<dbReference type="EMBL" id="DP000238">
    <property type="protein sequence ID" value="ABK77163.1"/>
    <property type="molecule type" value="Genomic_DNA"/>
</dbReference>
<dbReference type="SUPFAM" id="SSF49503">
    <property type="entry name" value="Cupredoxins"/>
    <property type="match status" value="1"/>
</dbReference>
<evidence type="ECO:0000313" key="3">
    <source>
        <dbReference type="Proteomes" id="UP000000758"/>
    </source>
</evidence>
<dbReference type="AlphaFoldDB" id="A0RUZ6"/>
<dbReference type="EnsemblBacteria" id="ABK77163">
    <property type="protein sequence ID" value="ABK77163"/>
    <property type="gene ID" value="CENSYa_0530"/>
</dbReference>
<keyword evidence="1" id="KW-0812">Transmembrane</keyword>
<protein>
    <submittedName>
        <fullName evidence="2">Copper binding protein, plastocyanin/azurin family</fullName>
    </submittedName>
</protein>